<dbReference type="InterPro" id="IPR037185">
    <property type="entry name" value="EmrE-like"/>
</dbReference>
<dbReference type="Proteomes" id="UP000053815">
    <property type="component" value="Unassembled WGS sequence"/>
</dbReference>
<dbReference type="OrthoDB" id="6428174at2759"/>
<keyword evidence="3 6" id="KW-1133">Transmembrane helix</keyword>
<feature type="transmembrane region" description="Helical" evidence="6">
    <location>
        <begin position="193"/>
        <end position="218"/>
    </location>
</feature>
<evidence type="ECO:0000256" key="5">
    <source>
        <dbReference type="SAM" id="MobiDB-lite"/>
    </source>
</evidence>
<feature type="transmembrane region" description="Helical" evidence="6">
    <location>
        <begin position="159"/>
        <end position="181"/>
    </location>
</feature>
<feature type="transmembrane region" description="Helical" evidence="6">
    <location>
        <begin position="65"/>
        <end position="89"/>
    </location>
</feature>
<name>A0A0C9LVT6_9FUNG</name>
<feature type="region of interest" description="Disordered" evidence="5">
    <location>
        <begin position="366"/>
        <end position="389"/>
    </location>
</feature>
<feature type="transmembrane region" description="Helical" evidence="6">
    <location>
        <begin position="261"/>
        <end position="282"/>
    </location>
</feature>
<protein>
    <submittedName>
        <fullName evidence="7">DUF803 domain membrane protein</fullName>
    </submittedName>
</protein>
<dbReference type="AlphaFoldDB" id="A0A0C9LVT6"/>
<dbReference type="Pfam" id="PF05653">
    <property type="entry name" value="Mg_trans_NIPA"/>
    <property type="match status" value="1"/>
</dbReference>
<feature type="compositionally biased region" description="Polar residues" evidence="5">
    <location>
        <begin position="435"/>
        <end position="445"/>
    </location>
</feature>
<evidence type="ECO:0000313" key="8">
    <source>
        <dbReference type="Proteomes" id="UP000053815"/>
    </source>
</evidence>
<proteinExistence type="predicted"/>
<feature type="compositionally biased region" description="Basic and acidic residues" evidence="5">
    <location>
        <begin position="452"/>
        <end position="465"/>
    </location>
</feature>
<evidence type="ECO:0000256" key="1">
    <source>
        <dbReference type="ARBA" id="ARBA00004141"/>
    </source>
</evidence>
<dbReference type="GO" id="GO:0016020">
    <property type="term" value="C:membrane"/>
    <property type="evidence" value="ECO:0007669"/>
    <property type="project" value="UniProtKB-SubCell"/>
</dbReference>
<organism evidence="7">
    <name type="scientific">Mucor ambiguus</name>
    <dbReference type="NCBI Taxonomy" id="91626"/>
    <lineage>
        <taxon>Eukaryota</taxon>
        <taxon>Fungi</taxon>
        <taxon>Fungi incertae sedis</taxon>
        <taxon>Mucoromycota</taxon>
        <taxon>Mucoromycotina</taxon>
        <taxon>Mucoromycetes</taxon>
        <taxon>Mucorales</taxon>
        <taxon>Mucorineae</taxon>
        <taxon>Mucoraceae</taxon>
        <taxon>Mucor</taxon>
    </lineage>
</organism>
<sequence length="565" mass="61471">MSSTNGTANPFATDTTGAQAGLYKGIGVSLAVASGVFIGSSFVFKKKGLLQSIEKSGGVAGEGYTYLKSAMWWSGMILMIVGELCNFIAYAFTQAILVTPLGALSVVISAVLSSIFLKERLSFQGKVGCLQCILGAIVIVLHAPEQSSADTTIETFKKLVLSVGFLVYGGIAIIISLILVFYCGPRWGKKNMLVYISVCSLIGSISVVFTQGLGSAIVHSITQENQFTNWFIYVVLGIVIVTLVIEIVYLNKALNLFNTALVTPTYYVIFTTMTIVSSIVLYRGFDASPVDVATCVLGFLSICSGVALLHNSKSQPSALVDEADKLQDDDEKILLEDRHLDHEQQQDQQQQPVVRRRSMFQMFENKSDADPNNQADHHGSHNPGAADLFPAPFSGISRYASTTKRSQSIITKHRLQSATDNSIPPHSPIERPTSRPHSNTISIGNTVVGEEGYNREMRWRDHPTHDITTTSGSSTQPHMYSSSPSTTQEASTVDTMDTQPPTTTNNSAFTSVFKRKHTASFSSPTTTHRAQNELDPLSSYRMQIHGGEAEDRKGLVDASWDDKSP</sequence>
<evidence type="ECO:0000256" key="3">
    <source>
        <dbReference type="ARBA" id="ARBA00022989"/>
    </source>
</evidence>
<dbReference type="PANTHER" id="PTHR12570:SF92">
    <property type="entry name" value="SPICHTHYIN, ISOFORM B"/>
    <property type="match status" value="1"/>
</dbReference>
<accession>A0A0C9LVT6</accession>
<feature type="transmembrane region" description="Helical" evidence="6">
    <location>
        <begin position="127"/>
        <end position="144"/>
    </location>
</feature>
<dbReference type="EMBL" id="DF836446">
    <property type="protein sequence ID" value="GAN07340.1"/>
    <property type="molecule type" value="Genomic_DNA"/>
</dbReference>
<feature type="compositionally biased region" description="Polar residues" evidence="5">
    <location>
        <begin position="519"/>
        <end position="529"/>
    </location>
</feature>
<reference evidence="7" key="1">
    <citation type="submission" date="2014-09" db="EMBL/GenBank/DDBJ databases">
        <title>Draft genome sequence of an oleaginous Mucoromycotina fungus Mucor ambiguus NBRC6742.</title>
        <authorList>
            <person name="Takeda I."/>
            <person name="Yamane N."/>
            <person name="Morita T."/>
            <person name="Tamano K."/>
            <person name="Machida M."/>
            <person name="Baker S."/>
            <person name="Koike H."/>
        </authorList>
    </citation>
    <scope>NUCLEOTIDE SEQUENCE</scope>
    <source>
        <strain evidence="7">NBRC 6742</strain>
    </source>
</reference>
<gene>
    <name evidence="7" type="ORF">MAM1_0157d06836</name>
</gene>
<evidence type="ECO:0000313" key="7">
    <source>
        <dbReference type="EMBL" id="GAN07340.1"/>
    </source>
</evidence>
<feature type="compositionally biased region" description="Basic and acidic residues" evidence="5">
    <location>
        <begin position="547"/>
        <end position="565"/>
    </location>
</feature>
<evidence type="ECO:0000256" key="2">
    <source>
        <dbReference type="ARBA" id="ARBA00022692"/>
    </source>
</evidence>
<dbReference type="GO" id="GO:0015095">
    <property type="term" value="F:magnesium ion transmembrane transporter activity"/>
    <property type="evidence" value="ECO:0007669"/>
    <property type="project" value="InterPro"/>
</dbReference>
<dbReference type="SUPFAM" id="SSF103481">
    <property type="entry name" value="Multidrug resistance efflux transporter EmrE"/>
    <property type="match status" value="1"/>
</dbReference>
<feature type="compositionally biased region" description="Polar residues" evidence="5">
    <location>
        <begin position="466"/>
        <end position="510"/>
    </location>
</feature>
<feature type="transmembrane region" description="Helical" evidence="6">
    <location>
        <begin position="95"/>
        <end position="115"/>
    </location>
</feature>
<feature type="compositionally biased region" description="Basic and acidic residues" evidence="5">
    <location>
        <begin position="366"/>
        <end position="379"/>
    </location>
</feature>
<keyword evidence="2 6" id="KW-0812">Transmembrane</keyword>
<comment type="subcellular location">
    <subcellularLocation>
        <location evidence="1">Membrane</location>
        <topology evidence="1">Multi-pass membrane protein</topology>
    </subcellularLocation>
</comment>
<feature type="compositionally biased region" description="Polar residues" evidence="5">
    <location>
        <begin position="404"/>
        <end position="424"/>
    </location>
</feature>
<keyword evidence="8" id="KW-1185">Reference proteome</keyword>
<dbReference type="InterPro" id="IPR008521">
    <property type="entry name" value="Mg_trans_NIPA"/>
</dbReference>
<keyword evidence="4 6" id="KW-0472">Membrane</keyword>
<evidence type="ECO:0000256" key="6">
    <source>
        <dbReference type="SAM" id="Phobius"/>
    </source>
</evidence>
<evidence type="ECO:0000256" key="4">
    <source>
        <dbReference type="ARBA" id="ARBA00023136"/>
    </source>
</evidence>
<feature type="region of interest" description="Disordered" evidence="5">
    <location>
        <begin position="404"/>
        <end position="565"/>
    </location>
</feature>
<dbReference type="PANTHER" id="PTHR12570">
    <property type="match status" value="1"/>
</dbReference>
<feature type="transmembrane region" description="Helical" evidence="6">
    <location>
        <begin position="20"/>
        <end position="44"/>
    </location>
</feature>
<feature type="transmembrane region" description="Helical" evidence="6">
    <location>
        <begin position="230"/>
        <end position="249"/>
    </location>
</feature>